<dbReference type="PANTHER" id="PTHR13789">
    <property type="entry name" value="MONOOXYGENASE"/>
    <property type="match status" value="1"/>
</dbReference>
<dbReference type="SUPFAM" id="SSF54373">
    <property type="entry name" value="FAD-linked reductases, C-terminal domain"/>
    <property type="match status" value="1"/>
</dbReference>
<feature type="compositionally biased region" description="Polar residues" evidence="7">
    <location>
        <begin position="445"/>
        <end position="456"/>
    </location>
</feature>
<dbReference type="PRINTS" id="PR00420">
    <property type="entry name" value="RNGMNOXGNASE"/>
</dbReference>
<name>R8BVH1_PHAM7</name>
<keyword evidence="4" id="KW-0274">FAD</keyword>
<comment type="cofactor">
    <cofactor evidence="1">
        <name>FAD</name>
        <dbReference type="ChEBI" id="CHEBI:57692"/>
    </cofactor>
</comment>
<evidence type="ECO:0000259" key="8">
    <source>
        <dbReference type="Pfam" id="PF01494"/>
    </source>
</evidence>
<dbReference type="GO" id="GO:0071949">
    <property type="term" value="F:FAD binding"/>
    <property type="evidence" value="ECO:0007669"/>
    <property type="project" value="InterPro"/>
</dbReference>
<evidence type="ECO:0000256" key="1">
    <source>
        <dbReference type="ARBA" id="ARBA00001974"/>
    </source>
</evidence>
<dbReference type="PANTHER" id="PTHR13789:SF318">
    <property type="entry name" value="GERANYLGERANYL DIPHOSPHATE REDUCTASE"/>
    <property type="match status" value="1"/>
</dbReference>
<dbReference type="AlphaFoldDB" id="R8BVH1"/>
<dbReference type="HOGENOM" id="CLU_009665_6_4_1"/>
<evidence type="ECO:0000256" key="7">
    <source>
        <dbReference type="SAM" id="MobiDB-lite"/>
    </source>
</evidence>
<evidence type="ECO:0000256" key="5">
    <source>
        <dbReference type="ARBA" id="ARBA00023002"/>
    </source>
</evidence>
<dbReference type="RefSeq" id="XP_007911957.1">
    <property type="nucleotide sequence ID" value="XM_007913766.1"/>
</dbReference>
<dbReference type="EMBL" id="KB932835">
    <property type="protein sequence ID" value="EOO03348.1"/>
    <property type="molecule type" value="Genomic_DNA"/>
</dbReference>
<proteinExistence type="inferred from homology"/>
<dbReference type="KEGG" id="tmn:UCRPA7_1179"/>
<dbReference type="InterPro" id="IPR036188">
    <property type="entry name" value="FAD/NAD-bd_sf"/>
</dbReference>
<feature type="domain" description="FAD-binding" evidence="8">
    <location>
        <begin position="306"/>
        <end position="344"/>
    </location>
</feature>
<accession>R8BVH1</accession>
<feature type="region of interest" description="Disordered" evidence="7">
    <location>
        <begin position="390"/>
        <end position="409"/>
    </location>
</feature>
<dbReference type="SUPFAM" id="SSF51905">
    <property type="entry name" value="FAD/NAD(P)-binding domain"/>
    <property type="match status" value="1"/>
</dbReference>
<feature type="compositionally biased region" description="Basic and acidic residues" evidence="7">
    <location>
        <begin position="400"/>
        <end position="409"/>
    </location>
</feature>
<gene>
    <name evidence="9" type="ORF">UCRPA7_1179</name>
</gene>
<evidence type="ECO:0000256" key="3">
    <source>
        <dbReference type="ARBA" id="ARBA00022630"/>
    </source>
</evidence>
<evidence type="ECO:0000313" key="10">
    <source>
        <dbReference type="Proteomes" id="UP000014074"/>
    </source>
</evidence>
<sequence>MPPRNEPFHVAIAGAGIAGLTAAIALIHKYPGSIKVTVFDQATELREIGASIGLGPNGLRVLEKLGVDAALSDEIAFRQPSGWPTVYRHWRTDEVIAYDVHHDVPNPRHAMARYHRAHLQRALLDSLPEKVELKLKKRLVGLTVKKGPDGSDSGVSVAFEDGTTVDADLLIGADGIHSKVRKTFVPEHELKWTGWVAFRSAFDASVLDDVEGLPEDAIFWVGHERTLFASRLGKNQYTVVGGYHCNPGDPNADFRDTKWSEPGDLEVLRNYYKGWNPMVEAIVNRVPYTRLYPNYAGIGLDHFTFENRVVLLGDAAHTHGGAFAAGGSLAINDAYALVLGLSYAWSPGSLEKPTPGQIRKALDLYEKTRKPHIDKLLSIIHSGYRKPWEGAETASETDEELRKRIDGRPDPSWLAEHDVEARFLEVVEEYEKRETTKNQEKEFKSPQSNGEAQTKNGIDFEGLLA</sequence>
<keyword evidence="5" id="KW-0560">Oxidoreductase</keyword>
<feature type="region of interest" description="Disordered" evidence="7">
    <location>
        <begin position="431"/>
        <end position="465"/>
    </location>
</feature>
<dbReference type="Proteomes" id="UP000014074">
    <property type="component" value="Unassembled WGS sequence"/>
</dbReference>
<evidence type="ECO:0000256" key="4">
    <source>
        <dbReference type="ARBA" id="ARBA00022827"/>
    </source>
</evidence>
<dbReference type="Pfam" id="PF01494">
    <property type="entry name" value="FAD_binding_3"/>
    <property type="match status" value="2"/>
</dbReference>
<keyword evidence="3" id="KW-0285">Flavoprotein</keyword>
<dbReference type="eggNOG" id="KOG2614">
    <property type="taxonomic scope" value="Eukaryota"/>
</dbReference>
<organism evidence="9 10">
    <name type="scientific">Phaeoacremonium minimum (strain UCR-PA7)</name>
    <name type="common">Esca disease fungus</name>
    <name type="synonym">Togninia minima</name>
    <dbReference type="NCBI Taxonomy" id="1286976"/>
    <lineage>
        <taxon>Eukaryota</taxon>
        <taxon>Fungi</taxon>
        <taxon>Dikarya</taxon>
        <taxon>Ascomycota</taxon>
        <taxon>Pezizomycotina</taxon>
        <taxon>Sordariomycetes</taxon>
        <taxon>Sordariomycetidae</taxon>
        <taxon>Togniniales</taxon>
        <taxon>Togniniaceae</taxon>
        <taxon>Phaeoacremonium</taxon>
    </lineage>
</organism>
<dbReference type="InterPro" id="IPR050493">
    <property type="entry name" value="FAD-dep_Monooxygenase_BioMet"/>
</dbReference>
<feature type="domain" description="FAD-binding" evidence="8">
    <location>
        <begin position="9"/>
        <end position="223"/>
    </location>
</feature>
<evidence type="ECO:0000256" key="6">
    <source>
        <dbReference type="ARBA" id="ARBA00023033"/>
    </source>
</evidence>
<evidence type="ECO:0000256" key="2">
    <source>
        <dbReference type="ARBA" id="ARBA00007992"/>
    </source>
</evidence>
<reference evidence="10" key="1">
    <citation type="journal article" date="2013" name="Genome Announc.">
        <title>Draft genome sequence of the ascomycete Phaeoacremonium aleophilum strain UCR-PA7, a causal agent of the esca disease complex in grapevines.</title>
        <authorList>
            <person name="Blanco-Ulate B."/>
            <person name="Rolshausen P."/>
            <person name="Cantu D."/>
        </authorList>
    </citation>
    <scope>NUCLEOTIDE SEQUENCE [LARGE SCALE GENOMIC DNA]</scope>
    <source>
        <strain evidence="10">UCR-PA7</strain>
    </source>
</reference>
<dbReference type="Gene3D" id="3.50.50.60">
    <property type="entry name" value="FAD/NAD(P)-binding domain"/>
    <property type="match status" value="1"/>
</dbReference>
<feature type="compositionally biased region" description="Basic and acidic residues" evidence="7">
    <location>
        <begin position="431"/>
        <end position="444"/>
    </location>
</feature>
<evidence type="ECO:0000313" key="9">
    <source>
        <dbReference type="EMBL" id="EOO03348.1"/>
    </source>
</evidence>
<dbReference type="GeneID" id="19321304"/>
<keyword evidence="10" id="KW-1185">Reference proteome</keyword>
<dbReference type="GO" id="GO:0004497">
    <property type="term" value="F:monooxygenase activity"/>
    <property type="evidence" value="ECO:0007669"/>
    <property type="project" value="UniProtKB-KW"/>
</dbReference>
<keyword evidence="6" id="KW-0503">Monooxygenase</keyword>
<dbReference type="InterPro" id="IPR002938">
    <property type="entry name" value="FAD-bd"/>
</dbReference>
<protein>
    <submittedName>
        <fullName evidence="9">Putative salicylate hydroxylase protein</fullName>
    </submittedName>
</protein>
<comment type="similarity">
    <text evidence="2">Belongs to the paxM FAD-dependent monooxygenase family.</text>
</comment>
<dbReference type="OrthoDB" id="16820at2759"/>